<protein>
    <submittedName>
        <fullName evidence="2">Pex19-domain-containing protein</fullName>
    </submittedName>
</protein>
<proteinExistence type="predicted"/>
<feature type="compositionally biased region" description="Basic and acidic residues" evidence="1">
    <location>
        <begin position="1"/>
        <end position="13"/>
    </location>
</feature>
<dbReference type="EMBL" id="ML977150">
    <property type="protein sequence ID" value="KAF1988115.1"/>
    <property type="molecule type" value="Genomic_DNA"/>
</dbReference>
<sequence>MAEQQEEKPKATEPHPAIPAEAPDPEEDDLDELDDVLDDFAATKLDTKAPAPSSSGPGRPTSAPKASPAPPSISDEDDFEAQMRKGMADLLGNLDSNPEMQAQFEALTKEMMGAAQAAAATAEEGTTASALPSGFNTDARAKSEGSEAAASSSKPAEDTFQETIRKTMERMQNSSESAGAAAAASDTDDILAQMLKEMEKGGFDGEGSDEDFSKMLMGMMEQLTNKEVLYEPMKELNDKFPGWFEKNRENTPKGDLARYEEQQVLVREIVARFDRSGYSDTNAEDREYIVERMQKMQSAGSPPPDLVGDMNAAQEALGEIDAGCPTQ</sequence>
<dbReference type="Gene3D" id="1.20.120.900">
    <property type="entry name" value="Pex19, mPTS binding domain"/>
    <property type="match status" value="1"/>
</dbReference>
<evidence type="ECO:0000313" key="3">
    <source>
        <dbReference type="Proteomes" id="UP000800041"/>
    </source>
</evidence>
<dbReference type="PANTHER" id="PTHR12774">
    <property type="entry name" value="PEROXISOMAL BIOGENESIS FACTOR 19"/>
    <property type="match status" value="1"/>
</dbReference>
<dbReference type="Proteomes" id="UP000800041">
    <property type="component" value="Unassembled WGS sequence"/>
</dbReference>
<dbReference type="AlphaFoldDB" id="A0A6G1H4N7"/>
<feature type="compositionally biased region" description="Low complexity" evidence="1">
    <location>
        <begin position="113"/>
        <end position="130"/>
    </location>
</feature>
<evidence type="ECO:0000313" key="2">
    <source>
        <dbReference type="EMBL" id="KAF1988115.1"/>
    </source>
</evidence>
<dbReference type="InterPro" id="IPR006708">
    <property type="entry name" value="Pex19"/>
</dbReference>
<evidence type="ECO:0000256" key="1">
    <source>
        <dbReference type="SAM" id="MobiDB-lite"/>
    </source>
</evidence>
<dbReference type="GO" id="GO:0033328">
    <property type="term" value="F:peroxisome membrane targeting sequence binding"/>
    <property type="evidence" value="ECO:0007669"/>
    <property type="project" value="TreeGrafter"/>
</dbReference>
<dbReference type="PANTHER" id="PTHR12774:SF2">
    <property type="entry name" value="PEROXISOMAL BIOGENESIS FACTOR 19"/>
    <property type="match status" value="1"/>
</dbReference>
<feature type="compositionally biased region" description="Low complexity" evidence="1">
    <location>
        <begin position="49"/>
        <end position="66"/>
    </location>
</feature>
<dbReference type="OrthoDB" id="21292at2759"/>
<dbReference type="GO" id="GO:0005778">
    <property type="term" value="C:peroxisomal membrane"/>
    <property type="evidence" value="ECO:0007669"/>
    <property type="project" value="TreeGrafter"/>
</dbReference>
<keyword evidence="3" id="KW-1185">Reference proteome</keyword>
<reference evidence="2" key="1">
    <citation type="journal article" date="2020" name="Stud. Mycol.">
        <title>101 Dothideomycetes genomes: a test case for predicting lifestyles and emergence of pathogens.</title>
        <authorList>
            <person name="Haridas S."/>
            <person name="Albert R."/>
            <person name="Binder M."/>
            <person name="Bloem J."/>
            <person name="Labutti K."/>
            <person name="Salamov A."/>
            <person name="Andreopoulos B."/>
            <person name="Baker S."/>
            <person name="Barry K."/>
            <person name="Bills G."/>
            <person name="Bluhm B."/>
            <person name="Cannon C."/>
            <person name="Castanera R."/>
            <person name="Culley D."/>
            <person name="Daum C."/>
            <person name="Ezra D."/>
            <person name="Gonzalez J."/>
            <person name="Henrissat B."/>
            <person name="Kuo A."/>
            <person name="Liang C."/>
            <person name="Lipzen A."/>
            <person name="Lutzoni F."/>
            <person name="Magnuson J."/>
            <person name="Mondo S."/>
            <person name="Nolan M."/>
            <person name="Ohm R."/>
            <person name="Pangilinan J."/>
            <person name="Park H.-J."/>
            <person name="Ramirez L."/>
            <person name="Alfaro M."/>
            <person name="Sun H."/>
            <person name="Tritt A."/>
            <person name="Yoshinaga Y."/>
            <person name="Zwiers L.-H."/>
            <person name="Turgeon B."/>
            <person name="Goodwin S."/>
            <person name="Spatafora J."/>
            <person name="Crous P."/>
            <person name="Grigoriev I."/>
        </authorList>
    </citation>
    <scope>NUCLEOTIDE SEQUENCE</scope>
    <source>
        <strain evidence="2">CBS 113979</strain>
    </source>
</reference>
<organism evidence="2 3">
    <name type="scientific">Aulographum hederae CBS 113979</name>
    <dbReference type="NCBI Taxonomy" id="1176131"/>
    <lineage>
        <taxon>Eukaryota</taxon>
        <taxon>Fungi</taxon>
        <taxon>Dikarya</taxon>
        <taxon>Ascomycota</taxon>
        <taxon>Pezizomycotina</taxon>
        <taxon>Dothideomycetes</taxon>
        <taxon>Pleosporomycetidae</taxon>
        <taxon>Aulographales</taxon>
        <taxon>Aulographaceae</taxon>
    </lineage>
</organism>
<dbReference type="Pfam" id="PF04614">
    <property type="entry name" value="Pex19"/>
    <property type="match status" value="1"/>
</dbReference>
<feature type="compositionally biased region" description="Low complexity" evidence="1">
    <location>
        <begin position="174"/>
        <end position="185"/>
    </location>
</feature>
<name>A0A6G1H4N7_9PEZI</name>
<gene>
    <name evidence="2" type="ORF">K402DRAFT_352976</name>
</gene>
<accession>A0A6G1H4N7</accession>
<feature type="compositionally biased region" description="Acidic residues" evidence="1">
    <location>
        <begin position="23"/>
        <end position="38"/>
    </location>
</feature>
<dbReference type="InterPro" id="IPR038322">
    <property type="entry name" value="Pex19_C_sf"/>
</dbReference>
<dbReference type="GO" id="GO:0045046">
    <property type="term" value="P:protein import into peroxisome membrane"/>
    <property type="evidence" value="ECO:0007669"/>
    <property type="project" value="TreeGrafter"/>
</dbReference>
<feature type="region of interest" description="Disordered" evidence="1">
    <location>
        <begin position="1"/>
        <end position="186"/>
    </location>
</feature>